<name>A0A7R9YU35_9CHLO</name>
<evidence type="ECO:0000313" key="2">
    <source>
        <dbReference type="EMBL" id="CAD8285419.1"/>
    </source>
</evidence>
<proteinExistence type="predicted"/>
<evidence type="ECO:0000256" key="1">
    <source>
        <dbReference type="SAM" id="MobiDB-lite"/>
    </source>
</evidence>
<feature type="region of interest" description="Disordered" evidence="1">
    <location>
        <begin position="32"/>
        <end position="58"/>
    </location>
</feature>
<dbReference type="AlphaFoldDB" id="A0A7R9YU35"/>
<feature type="compositionally biased region" description="Polar residues" evidence="1">
    <location>
        <begin position="46"/>
        <end position="58"/>
    </location>
</feature>
<gene>
    <name evidence="2" type="ORF">CEUR00632_LOCUS5457</name>
</gene>
<sequence>MAPFSVMPDRPPTAALPGANLSTLVARPWTVQQAAPPTPLAPAQRPSGTPPTSGLRQSNQVRNVRALRQKAPPVLPQPSAFVSQDVVTVSGVTAEVQDMWKG</sequence>
<organism evidence="2">
    <name type="scientific">Chlamydomonas euryale</name>
    <dbReference type="NCBI Taxonomy" id="1486919"/>
    <lineage>
        <taxon>Eukaryota</taxon>
        <taxon>Viridiplantae</taxon>
        <taxon>Chlorophyta</taxon>
        <taxon>core chlorophytes</taxon>
        <taxon>Chlorophyceae</taxon>
        <taxon>CS clade</taxon>
        <taxon>Chlamydomonadales</taxon>
        <taxon>Chlamydomonadaceae</taxon>
        <taxon>Chlamydomonas</taxon>
    </lineage>
</organism>
<reference evidence="2" key="1">
    <citation type="submission" date="2021-01" db="EMBL/GenBank/DDBJ databases">
        <authorList>
            <person name="Corre E."/>
            <person name="Pelletier E."/>
            <person name="Niang G."/>
            <person name="Scheremetjew M."/>
            <person name="Finn R."/>
            <person name="Kale V."/>
            <person name="Holt S."/>
            <person name="Cochrane G."/>
            <person name="Meng A."/>
            <person name="Brown T."/>
            <person name="Cohen L."/>
        </authorList>
    </citation>
    <scope>NUCLEOTIDE SEQUENCE</scope>
    <source>
        <strain evidence="2">CCMP219</strain>
    </source>
</reference>
<protein>
    <submittedName>
        <fullName evidence="2">Uncharacterized protein</fullName>
    </submittedName>
</protein>
<dbReference type="EMBL" id="HBEC01011879">
    <property type="protein sequence ID" value="CAD8285419.1"/>
    <property type="molecule type" value="Transcribed_RNA"/>
</dbReference>
<accession>A0A7R9YU35</accession>